<dbReference type="SUPFAM" id="SSF50985">
    <property type="entry name" value="RCC1/BLIP-II"/>
    <property type="match status" value="1"/>
</dbReference>
<reference evidence="1" key="1">
    <citation type="submission" date="2023-01" db="EMBL/GenBank/DDBJ databases">
        <title>Human gut microbiome strain richness.</title>
        <authorList>
            <person name="Chen-Liaw A."/>
        </authorList>
    </citation>
    <scope>NUCLEOTIDE SEQUENCE</scope>
    <source>
        <strain evidence="2">1001287st1_F4_1001285I_161205</strain>
        <strain evidence="1">2225st1_A6_2225SCRN_200828</strain>
    </source>
</reference>
<dbReference type="AlphaFoldDB" id="A0AAW6BYJ4"/>
<evidence type="ECO:0000313" key="2">
    <source>
        <dbReference type="EMBL" id="MDB7936140.1"/>
    </source>
</evidence>
<organism evidence="1 3">
    <name type="scientific">Flavonifractor plautii</name>
    <name type="common">Fusobacterium plautii</name>
    <dbReference type="NCBI Taxonomy" id="292800"/>
    <lineage>
        <taxon>Bacteria</taxon>
        <taxon>Bacillati</taxon>
        <taxon>Bacillota</taxon>
        <taxon>Clostridia</taxon>
        <taxon>Eubacteriales</taxon>
        <taxon>Oscillospiraceae</taxon>
        <taxon>Flavonifractor</taxon>
    </lineage>
</organism>
<accession>A0AAW6BYJ4</accession>
<dbReference type="EMBL" id="JAQLWO010000008">
    <property type="protein sequence ID" value="MDB7906083.1"/>
    <property type="molecule type" value="Genomic_DNA"/>
</dbReference>
<protein>
    <recommendedName>
        <fullName evidence="4">Regulator of chromosome condensation (RCC1) repeat</fullName>
    </recommendedName>
</protein>
<dbReference type="InterPro" id="IPR051553">
    <property type="entry name" value="Ran_GTPase-activating"/>
</dbReference>
<evidence type="ECO:0000313" key="1">
    <source>
        <dbReference type="EMBL" id="MDB7906083.1"/>
    </source>
</evidence>
<dbReference type="Proteomes" id="UP001211173">
    <property type="component" value="Unassembled WGS sequence"/>
</dbReference>
<name>A0AAW6BYJ4_FLAPL</name>
<evidence type="ECO:0008006" key="4">
    <source>
        <dbReference type="Google" id="ProtNLM"/>
    </source>
</evidence>
<dbReference type="InterPro" id="IPR009091">
    <property type="entry name" value="RCC1/BLIP-II"/>
</dbReference>
<dbReference type="EMBL" id="JAQLWV010000074">
    <property type="protein sequence ID" value="MDB7936140.1"/>
    <property type="molecule type" value="Genomic_DNA"/>
</dbReference>
<gene>
    <name evidence="1" type="ORF">PND83_08875</name>
    <name evidence="2" type="ORF">PNE06_23925</name>
</gene>
<evidence type="ECO:0000313" key="3">
    <source>
        <dbReference type="Proteomes" id="UP001211006"/>
    </source>
</evidence>
<dbReference type="Pfam" id="PF13540">
    <property type="entry name" value="RCC1_2"/>
    <property type="match status" value="1"/>
</dbReference>
<dbReference type="Gene3D" id="2.130.10.30">
    <property type="entry name" value="Regulator of chromosome condensation 1/beta-lactamase-inhibitor protein II"/>
    <property type="match status" value="1"/>
</dbReference>
<proteinExistence type="predicted"/>
<dbReference type="PANTHER" id="PTHR45982">
    <property type="entry name" value="REGULATOR OF CHROMOSOME CONDENSATION"/>
    <property type="match status" value="1"/>
</dbReference>
<sequence length="230" mass="25481">MIDKENTLWGIGMDYFGHLGPDEDKQQPVRLMEDVVMASTSAWHCLALKGDGSLWCWGMGRNGVPGVYELVSQEYTPPEKIMDDVLYAVCYRNGGYAIKADHTLWEWGVVSSTPEKILEDVQYVQNCMAILTNGDMVTWTYTEDGERTEPELRLHDVACGMTGVAVQTDGTLYVETVSDSGSTYEAVIEDVEYAVTGAEYTLVLKQDGTLWTWNSAGEGDVSQIMDGIGF</sequence>
<dbReference type="PANTHER" id="PTHR45982:SF1">
    <property type="entry name" value="REGULATOR OF CHROMOSOME CONDENSATION"/>
    <property type="match status" value="1"/>
</dbReference>
<dbReference type="Proteomes" id="UP001211006">
    <property type="component" value="Unassembled WGS sequence"/>
</dbReference>
<dbReference type="RefSeq" id="WP_225123334.1">
    <property type="nucleotide sequence ID" value="NZ_BAABXT010000001.1"/>
</dbReference>
<comment type="caution">
    <text evidence="1">The sequence shown here is derived from an EMBL/GenBank/DDBJ whole genome shotgun (WGS) entry which is preliminary data.</text>
</comment>